<dbReference type="VEuPathDB" id="FungiDB:I302_06577"/>
<dbReference type="GeneID" id="30210976"/>
<accession>A0A1B9FXU9</accession>
<keyword evidence="4" id="KW-1185">Reference proteome</keyword>
<reference evidence="2" key="3">
    <citation type="submission" date="2014-01" db="EMBL/GenBank/DDBJ databases">
        <title>Evolution of pathogenesis and genome organization in the Tremellales.</title>
        <authorList>
            <person name="Cuomo C."/>
            <person name="Litvintseva A."/>
            <person name="Heitman J."/>
            <person name="Chen Y."/>
            <person name="Sun S."/>
            <person name="Springer D."/>
            <person name="Dromer F."/>
            <person name="Young S."/>
            <person name="Zeng Q."/>
            <person name="Chapman S."/>
            <person name="Gujja S."/>
            <person name="Saif S."/>
            <person name="Birren B."/>
        </authorList>
    </citation>
    <scope>NUCLEOTIDE SEQUENCE</scope>
    <source>
        <strain evidence="2">CBS 10118</strain>
    </source>
</reference>
<dbReference type="EMBL" id="KI894023">
    <property type="protein sequence ID" value="OCF23594.1"/>
    <property type="molecule type" value="Genomic_DNA"/>
</dbReference>
<sequence length="241" mass="27222">MLSPRLTLVCLSLLCCSSFTQATLDKRDFNYTPLQSQDSPKIEEIHHKKWDSHWLMAPVGALAHTQKDKLKSVFKSKGEGEKGETQSADFTLYDSQGHEQTLTINQSEILGDADWTKADDGVWWSPGIETAGLKMKGYLGLDEEKTSRGDPVKAFKMLTNERATLEAVRDKDRFTEILHRAQDIPVIMGTSSGGDDQLSLRSHTWHTILSYTERDDDEINGEVVKDAVIYWNFDKNKKDGI</sequence>
<feature type="chain" id="PRO_5042334695" evidence="1">
    <location>
        <begin position="23"/>
        <end position="241"/>
    </location>
</feature>
<protein>
    <submittedName>
        <fullName evidence="2">Uncharacterized protein</fullName>
    </submittedName>
</protein>
<gene>
    <name evidence="2" type="ORF">I302_06577</name>
    <name evidence="3" type="ORF">I302_107684</name>
</gene>
<feature type="signal peptide" evidence="1">
    <location>
        <begin position="1"/>
        <end position="22"/>
    </location>
</feature>
<organism evidence="2">
    <name type="scientific">Kwoniella bestiolae CBS 10118</name>
    <dbReference type="NCBI Taxonomy" id="1296100"/>
    <lineage>
        <taxon>Eukaryota</taxon>
        <taxon>Fungi</taxon>
        <taxon>Dikarya</taxon>
        <taxon>Basidiomycota</taxon>
        <taxon>Agaricomycotina</taxon>
        <taxon>Tremellomycetes</taxon>
        <taxon>Tremellales</taxon>
        <taxon>Cryptococcaceae</taxon>
        <taxon>Kwoniella</taxon>
    </lineage>
</organism>
<evidence type="ECO:0000313" key="3">
    <source>
        <dbReference type="EMBL" id="WVW85646.1"/>
    </source>
</evidence>
<dbReference type="KEGG" id="kbi:30210976"/>
<proteinExistence type="predicted"/>
<dbReference type="Proteomes" id="UP000092730">
    <property type="component" value="Chromosome 6"/>
</dbReference>
<keyword evidence="1" id="KW-0732">Signal</keyword>
<evidence type="ECO:0000256" key="1">
    <source>
        <dbReference type="SAM" id="SignalP"/>
    </source>
</evidence>
<dbReference type="EMBL" id="CP144546">
    <property type="protein sequence ID" value="WVW85646.1"/>
    <property type="molecule type" value="Genomic_DNA"/>
</dbReference>
<dbReference type="RefSeq" id="XP_019044664.1">
    <property type="nucleotide sequence ID" value="XM_019193187.1"/>
</dbReference>
<reference evidence="3" key="2">
    <citation type="submission" date="2013-07" db="EMBL/GenBank/DDBJ databases">
        <authorList>
            <consortium name="The Broad Institute Genome Sequencing Platform"/>
            <person name="Cuomo C."/>
            <person name="Litvintseva A."/>
            <person name="Chen Y."/>
            <person name="Heitman J."/>
            <person name="Sun S."/>
            <person name="Springer D."/>
            <person name="Dromer F."/>
            <person name="Young S.K."/>
            <person name="Zeng Q."/>
            <person name="Gargeya S."/>
            <person name="Fitzgerald M."/>
            <person name="Abouelleil A."/>
            <person name="Alvarado L."/>
            <person name="Berlin A.M."/>
            <person name="Chapman S.B."/>
            <person name="Dewar J."/>
            <person name="Goldberg J."/>
            <person name="Griggs A."/>
            <person name="Gujja S."/>
            <person name="Hansen M."/>
            <person name="Howarth C."/>
            <person name="Imamovic A."/>
            <person name="Larimer J."/>
            <person name="McCowan C."/>
            <person name="Murphy C."/>
            <person name="Pearson M."/>
            <person name="Priest M."/>
            <person name="Roberts A."/>
            <person name="Saif S."/>
            <person name="Shea T."/>
            <person name="Sykes S."/>
            <person name="Wortman J."/>
            <person name="Nusbaum C."/>
            <person name="Birren B."/>
        </authorList>
    </citation>
    <scope>NUCLEOTIDE SEQUENCE</scope>
    <source>
        <strain evidence="3">CBS 10118</strain>
    </source>
</reference>
<evidence type="ECO:0000313" key="4">
    <source>
        <dbReference type="Proteomes" id="UP000092730"/>
    </source>
</evidence>
<reference evidence="3" key="4">
    <citation type="submission" date="2024-02" db="EMBL/GenBank/DDBJ databases">
        <title>Comparative genomics of Cryptococcus and Kwoniella reveals pathogenesis evolution and contrasting modes of karyotype evolution via chromosome fusion or intercentromeric recombination.</title>
        <authorList>
            <person name="Coelho M.A."/>
            <person name="David-Palma M."/>
            <person name="Shea T."/>
            <person name="Bowers K."/>
            <person name="McGinley-Smith S."/>
            <person name="Mohammad A.W."/>
            <person name="Gnirke A."/>
            <person name="Yurkov A.M."/>
            <person name="Nowrousian M."/>
            <person name="Sun S."/>
            <person name="Cuomo C.A."/>
            <person name="Heitman J."/>
        </authorList>
    </citation>
    <scope>NUCLEOTIDE SEQUENCE</scope>
    <source>
        <strain evidence="3">CBS 10118</strain>
    </source>
</reference>
<dbReference type="AlphaFoldDB" id="A0A1B9FXU9"/>
<reference evidence="2" key="1">
    <citation type="submission" date="2013-07" db="EMBL/GenBank/DDBJ databases">
        <title>The Genome Sequence of Cryptococcus bestiolae CBS10118.</title>
        <authorList>
            <consortium name="The Broad Institute Genome Sequencing Platform"/>
            <person name="Cuomo C."/>
            <person name="Litvintseva A."/>
            <person name="Chen Y."/>
            <person name="Heitman J."/>
            <person name="Sun S."/>
            <person name="Springer D."/>
            <person name="Dromer F."/>
            <person name="Young S.K."/>
            <person name="Zeng Q."/>
            <person name="Gargeya S."/>
            <person name="Fitzgerald M."/>
            <person name="Abouelleil A."/>
            <person name="Alvarado L."/>
            <person name="Berlin A.M."/>
            <person name="Chapman S.B."/>
            <person name="Dewar J."/>
            <person name="Goldberg J."/>
            <person name="Griggs A."/>
            <person name="Gujja S."/>
            <person name="Hansen M."/>
            <person name="Howarth C."/>
            <person name="Imamovic A."/>
            <person name="Larimer J."/>
            <person name="McCowan C."/>
            <person name="Murphy C."/>
            <person name="Pearson M."/>
            <person name="Priest M."/>
            <person name="Roberts A."/>
            <person name="Saif S."/>
            <person name="Shea T."/>
            <person name="Sykes S."/>
            <person name="Wortman J."/>
            <person name="Nusbaum C."/>
            <person name="Birren B."/>
        </authorList>
    </citation>
    <scope>NUCLEOTIDE SEQUENCE [LARGE SCALE GENOMIC DNA]</scope>
    <source>
        <strain evidence="2">CBS 10118</strain>
    </source>
</reference>
<evidence type="ECO:0000313" key="2">
    <source>
        <dbReference type="EMBL" id="OCF23594.1"/>
    </source>
</evidence>
<name>A0A1B9FXU9_9TREE</name>